<proteinExistence type="predicted"/>
<evidence type="ECO:0000313" key="2">
    <source>
        <dbReference type="EMBL" id="CAG8780341.1"/>
    </source>
</evidence>
<dbReference type="OrthoDB" id="2483447at2759"/>
<dbReference type="EMBL" id="CAJVQA010023909">
    <property type="protein sequence ID" value="CAG8780341.1"/>
    <property type="molecule type" value="Genomic_DNA"/>
</dbReference>
<dbReference type="AlphaFoldDB" id="A0A9N9JI41"/>
<organism evidence="2 3">
    <name type="scientific">Cetraspora pellucida</name>
    <dbReference type="NCBI Taxonomy" id="1433469"/>
    <lineage>
        <taxon>Eukaryota</taxon>
        <taxon>Fungi</taxon>
        <taxon>Fungi incertae sedis</taxon>
        <taxon>Mucoromycota</taxon>
        <taxon>Glomeromycotina</taxon>
        <taxon>Glomeromycetes</taxon>
        <taxon>Diversisporales</taxon>
        <taxon>Gigasporaceae</taxon>
        <taxon>Cetraspora</taxon>
    </lineage>
</organism>
<name>A0A9N9JI41_9GLOM</name>
<accession>A0A9N9JI41</accession>
<feature type="compositionally biased region" description="Acidic residues" evidence="1">
    <location>
        <begin position="94"/>
        <end position="107"/>
    </location>
</feature>
<keyword evidence="3" id="KW-1185">Reference proteome</keyword>
<evidence type="ECO:0000256" key="1">
    <source>
        <dbReference type="SAM" id="MobiDB-lite"/>
    </source>
</evidence>
<feature type="region of interest" description="Disordered" evidence="1">
    <location>
        <begin position="94"/>
        <end position="113"/>
    </location>
</feature>
<feature type="non-terminal residue" evidence="2">
    <location>
        <position position="113"/>
    </location>
</feature>
<sequence length="113" mass="13204">MPISFYSSLKKFFNKFLTEKIYNTIIYSLATPNDSGFKYLHFFQTEYHGQIAGILKEGPTVREVVSFAVQNLDSLATHKVKPTRLDEPKCFDIESEEDTWQDPDPEEEIKWFS</sequence>
<evidence type="ECO:0000313" key="3">
    <source>
        <dbReference type="Proteomes" id="UP000789759"/>
    </source>
</evidence>
<protein>
    <submittedName>
        <fullName evidence="2">24451_t:CDS:1</fullName>
    </submittedName>
</protein>
<reference evidence="2" key="1">
    <citation type="submission" date="2021-06" db="EMBL/GenBank/DDBJ databases">
        <authorList>
            <person name="Kallberg Y."/>
            <person name="Tangrot J."/>
            <person name="Rosling A."/>
        </authorList>
    </citation>
    <scope>NUCLEOTIDE SEQUENCE</scope>
    <source>
        <strain evidence="2">FL966</strain>
    </source>
</reference>
<comment type="caution">
    <text evidence="2">The sequence shown here is derived from an EMBL/GenBank/DDBJ whole genome shotgun (WGS) entry which is preliminary data.</text>
</comment>
<gene>
    <name evidence="2" type="ORF">CPELLU_LOCUS16351</name>
</gene>
<dbReference type="Proteomes" id="UP000789759">
    <property type="component" value="Unassembled WGS sequence"/>
</dbReference>